<dbReference type="PROSITE" id="PS50109">
    <property type="entry name" value="HIS_KIN"/>
    <property type="match status" value="1"/>
</dbReference>
<keyword evidence="7 14" id="KW-0812">Transmembrane</keyword>
<organism evidence="16 17">
    <name type="scientific">Citrobacter youngae</name>
    <dbReference type="NCBI Taxonomy" id="133448"/>
    <lineage>
        <taxon>Bacteria</taxon>
        <taxon>Pseudomonadati</taxon>
        <taxon>Pseudomonadota</taxon>
        <taxon>Gammaproteobacteria</taxon>
        <taxon>Enterobacterales</taxon>
        <taxon>Enterobacteriaceae</taxon>
        <taxon>Citrobacter</taxon>
        <taxon>Citrobacter freundii complex</taxon>
    </lineage>
</organism>
<dbReference type="InterPro" id="IPR036890">
    <property type="entry name" value="HATPase_C_sf"/>
</dbReference>
<dbReference type="InterPro" id="IPR035965">
    <property type="entry name" value="PAS-like_dom_sf"/>
</dbReference>
<comment type="catalytic activity">
    <reaction evidence="1">
        <text>ATP + protein L-histidine = ADP + protein N-phospho-L-histidine.</text>
        <dbReference type="EC" id="2.7.13.3"/>
    </reaction>
</comment>
<feature type="transmembrane region" description="Helical" evidence="14">
    <location>
        <begin position="184"/>
        <end position="203"/>
    </location>
</feature>
<dbReference type="InterPro" id="IPR029151">
    <property type="entry name" value="Sensor-like_sf"/>
</dbReference>
<evidence type="ECO:0000256" key="1">
    <source>
        <dbReference type="ARBA" id="ARBA00000085"/>
    </source>
</evidence>
<dbReference type="PANTHER" id="PTHR45436:SF5">
    <property type="entry name" value="SENSOR HISTIDINE KINASE TRCS"/>
    <property type="match status" value="1"/>
</dbReference>
<dbReference type="Gene3D" id="3.30.565.10">
    <property type="entry name" value="Histidine kinase-like ATPase, C-terminal domain"/>
    <property type="match status" value="1"/>
</dbReference>
<keyword evidence="9 16" id="KW-0418">Kinase</keyword>
<keyword evidence="4" id="KW-1003">Cell membrane</keyword>
<dbReference type="GO" id="GO:0006355">
    <property type="term" value="P:regulation of DNA-templated transcription"/>
    <property type="evidence" value="ECO:0007669"/>
    <property type="project" value="InterPro"/>
</dbReference>
<feature type="domain" description="Histidine kinase" evidence="15">
    <location>
        <begin position="412"/>
        <end position="552"/>
    </location>
</feature>
<evidence type="ECO:0000313" key="16">
    <source>
        <dbReference type="EMBL" id="SUX78021.1"/>
    </source>
</evidence>
<keyword evidence="13 14" id="KW-0472">Membrane</keyword>
<dbReference type="Pfam" id="PF00989">
    <property type="entry name" value="PAS"/>
    <property type="match status" value="1"/>
</dbReference>
<evidence type="ECO:0000256" key="6">
    <source>
        <dbReference type="ARBA" id="ARBA00022679"/>
    </source>
</evidence>
<reference evidence="16 17" key="1">
    <citation type="submission" date="2018-06" db="EMBL/GenBank/DDBJ databases">
        <authorList>
            <consortium name="Pathogen Informatics"/>
            <person name="Doyle S."/>
        </authorList>
    </citation>
    <scope>NUCLEOTIDE SEQUENCE [LARGE SCALE GENOMIC DNA]</scope>
    <source>
        <strain evidence="16 17">NCTC8782</strain>
    </source>
</reference>
<comment type="subcellular location">
    <subcellularLocation>
        <location evidence="2">Cell membrane</location>
        <topology evidence="2">Multi-pass membrane protein</topology>
    </subcellularLocation>
</comment>
<dbReference type="InterPro" id="IPR003594">
    <property type="entry name" value="HATPase_dom"/>
</dbReference>
<dbReference type="SUPFAM" id="SSF55890">
    <property type="entry name" value="Sporulation response regulatory protein Spo0B"/>
    <property type="match status" value="1"/>
</dbReference>
<evidence type="ECO:0000256" key="8">
    <source>
        <dbReference type="ARBA" id="ARBA00022741"/>
    </source>
</evidence>
<evidence type="ECO:0000256" key="13">
    <source>
        <dbReference type="ARBA" id="ARBA00023136"/>
    </source>
</evidence>
<evidence type="ECO:0000256" key="7">
    <source>
        <dbReference type="ARBA" id="ARBA00022692"/>
    </source>
</evidence>
<dbReference type="Pfam" id="PF17203">
    <property type="entry name" value="sCache_3_2"/>
    <property type="match status" value="1"/>
</dbReference>
<accession>A0A9Q8E7R2</accession>
<evidence type="ECO:0000313" key="17">
    <source>
        <dbReference type="Proteomes" id="UP000255286"/>
    </source>
</evidence>
<dbReference type="GO" id="GO:0005886">
    <property type="term" value="C:plasma membrane"/>
    <property type="evidence" value="ECO:0007669"/>
    <property type="project" value="UniProtKB-SubCell"/>
</dbReference>
<evidence type="ECO:0000256" key="2">
    <source>
        <dbReference type="ARBA" id="ARBA00004651"/>
    </source>
</evidence>
<keyword evidence="8" id="KW-0547">Nucleotide-binding</keyword>
<name>A0A9Q8E7R2_9ENTR</name>
<dbReference type="CDD" id="cd16915">
    <property type="entry name" value="HATPase_DpiB-CitA-like"/>
    <property type="match status" value="1"/>
</dbReference>
<evidence type="ECO:0000256" key="5">
    <source>
        <dbReference type="ARBA" id="ARBA00022553"/>
    </source>
</evidence>
<feature type="transmembrane region" description="Helical" evidence="14">
    <location>
        <begin position="22"/>
        <end position="45"/>
    </location>
</feature>
<keyword evidence="12" id="KW-0902">Two-component regulatory system</keyword>
<dbReference type="SUPFAM" id="SSF55874">
    <property type="entry name" value="ATPase domain of HSP90 chaperone/DNA topoisomerase II/histidine kinase"/>
    <property type="match status" value="1"/>
</dbReference>
<keyword evidence="10" id="KW-0067">ATP-binding</keyword>
<dbReference type="Proteomes" id="UP000255286">
    <property type="component" value="Unassembled WGS sequence"/>
</dbReference>
<dbReference type="Gene3D" id="3.30.450.20">
    <property type="entry name" value="PAS domain"/>
    <property type="match status" value="2"/>
</dbReference>
<keyword evidence="6 16" id="KW-0808">Transferase</keyword>
<protein>
    <recommendedName>
        <fullName evidence="3">histidine kinase</fullName>
        <ecNumber evidence="3">2.7.13.3</ecNumber>
    </recommendedName>
</protein>
<dbReference type="GO" id="GO:0005524">
    <property type="term" value="F:ATP binding"/>
    <property type="evidence" value="ECO:0007669"/>
    <property type="project" value="UniProtKB-KW"/>
</dbReference>
<evidence type="ECO:0000256" key="3">
    <source>
        <dbReference type="ARBA" id="ARBA00012438"/>
    </source>
</evidence>
<evidence type="ECO:0000256" key="9">
    <source>
        <dbReference type="ARBA" id="ARBA00022777"/>
    </source>
</evidence>
<evidence type="ECO:0000259" key="15">
    <source>
        <dbReference type="PROSITE" id="PS50109"/>
    </source>
</evidence>
<dbReference type="SUPFAM" id="SSF103190">
    <property type="entry name" value="Sensory domain-like"/>
    <property type="match status" value="1"/>
</dbReference>
<dbReference type="SUPFAM" id="SSF55785">
    <property type="entry name" value="PYP-like sensor domain (PAS domain)"/>
    <property type="match status" value="1"/>
</dbReference>
<dbReference type="InterPro" id="IPR000014">
    <property type="entry name" value="PAS"/>
</dbReference>
<dbReference type="InterPro" id="IPR050428">
    <property type="entry name" value="TCS_sensor_his_kinase"/>
</dbReference>
<gene>
    <name evidence="16" type="primary">dpiB_2</name>
    <name evidence="16" type="ORF">NCTC8782_00457</name>
</gene>
<dbReference type="InterPro" id="IPR004358">
    <property type="entry name" value="Sig_transdc_His_kin-like_C"/>
</dbReference>
<keyword evidence="11 14" id="KW-1133">Transmembrane helix</keyword>
<dbReference type="InterPro" id="IPR013767">
    <property type="entry name" value="PAS_fold"/>
</dbReference>
<evidence type="ECO:0000256" key="12">
    <source>
        <dbReference type="ARBA" id="ARBA00023012"/>
    </source>
</evidence>
<dbReference type="Pfam" id="PF02518">
    <property type="entry name" value="HATPase_c"/>
    <property type="match status" value="1"/>
</dbReference>
<evidence type="ECO:0000256" key="4">
    <source>
        <dbReference type="ARBA" id="ARBA00022475"/>
    </source>
</evidence>
<dbReference type="InterPro" id="IPR016120">
    <property type="entry name" value="Sig_transdc_His_kin_SpoOB"/>
</dbReference>
<comment type="caution">
    <text evidence="16">The sequence shown here is derived from an EMBL/GenBank/DDBJ whole genome shotgun (WGS) entry which is preliminary data.</text>
</comment>
<dbReference type="EMBL" id="UIGT01000001">
    <property type="protein sequence ID" value="SUX78021.1"/>
    <property type="molecule type" value="Genomic_DNA"/>
</dbReference>
<dbReference type="SMART" id="SM00387">
    <property type="entry name" value="HATPase_c"/>
    <property type="match status" value="1"/>
</dbReference>
<dbReference type="EC" id="2.7.13.3" evidence="3"/>
<dbReference type="InterPro" id="IPR033463">
    <property type="entry name" value="sCache_3"/>
</dbReference>
<dbReference type="AlphaFoldDB" id="A0A9Q8E7R2"/>
<proteinExistence type="predicted"/>
<evidence type="ECO:0000256" key="11">
    <source>
        <dbReference type="ARBA" id="ARBA00022989"/>
    </source>
</evidence>
<keyword evidence="5" id="KW-0597">Phosphoprotein</keyword>
<evidence type="ECO:0000256" key="10">
    <source>
        <dbReference type="ARBA" id="ARBA00022840"/>
    </source>
</evidence>
<evidence type="ECO:0000256" key="14">
    <source>
        <dbReference type="SAM" id="Phobius"/>
    </source>
</evidence>
<dbReference type="PRINTS" id="PR00344">
    <property type="entry name" value="BCTRLSENSOR"/>
</dbReference>
<dbReference type="PANTHER" id="PTHR45436">
    <property type="entry name" value="SENSOR HISTIDINE KINASE YKOH"/>
    <property type="match status" value="1"/>
</dbReference>
<dbReference type="InterPro" id="IPR005467">
    <property type="entry name" value="His_kinase_dom"/>
</dbReference>
<dbReference type="CDD" id="cd00130">
    <property type="entry name" value="PAS"/>
    <property type="match status" value="1"/>
</dbReference>
<dbReference type="SMART" id="SM00091">
    <property type="entry name" value="PAS"/>
    <property type="match status" value="1"/>
</dbReference>
<sequence>MTLSALAAADYMKLRLSFQVKLFLSLVAFSCLLLALLGVLLFHFIDRQLHHDLGQRARVQASEIALIPGLAEKVQQRDIPGIAQLIQPLRAESDASYIVIGDAREQHLYHSESPERLNLPMIGGDNADVLKGKTIITVRKGGIGVSLRSKAPIFDSHHQVIGIVSVGYLTSYIANINARLLWRTGMYGLALLLLLFIFSWLLTRTLKKQMFGLEPKDIAQLVLQQKALLEAMYEGVFAVNADKQLILINRAAREMLNIRQSEQALLGKPLDEVIQLPPSFFAPGNTAYDSRHHDHITVLNQRETIVNRVAIEVEPGTQSGWVFSFRDKNDINTLSSQLSQVTRYADNLRIMRHEQLNWTATLVGLLQMQRYDDALRYIQVQSEGAQQVLDFLSRQFVSPALCGLLLGKYVGAREKGVELVFDPACQLSRLPEGLSETELMSVIGNLVDNAVDATLKTPARTAPVEVYISDRNHELVIEVADRGCGVDEAMKPHIFEQGFTSKPTDCSELTGSEHGIGLYLVAGYVRRAGGSIEISDNILQGTVFSVFIPFQISLSTGPSHD</sequence>
<dbReference type="GO" id="GO:0000155">
    <property type="term" value="F:phosphorelay sensor kinase activity"/>
    <property type="evidence" value="ECO:0007669"/>
    <property type="project" value="InterPro"/>
</dbReference>